<dbReference type="InterPro" id="IPR029044">
    <property type="entry name" value="Nucleotide-diphossugar_trans"/>
</dbReference>
<dbReference type="Gene3D" id="3.90.550.20">
    <property type="match status" value="1"/>
</dbReference>
<evidence type="ECO:0000313" key="4">
    <source>
        <dbReference type="Proteomes" id="UP000194977"/>
    </source>
</evidence>
<dbReference type="Proteomes" id="UP000194977">
    <property type="component" value="Unassembled WGS sequence"/>
</dbReference>
<reference evidence="3 4" key="1">
    <citation type="submission" date="2017-03" db="EMBL/GenBank/DDBJ databases">
        <title>Comparative genomics of honeybee gut symbionts reveal geographically distinct and subgroup specific antibiotic resistance.</title>
        <authorList>
            <person name="Ludvigsen J."/>
            <person name="Porcellato D."/>
            <person name="Labee-Lund T.M."/>
            <person name="Amdam G.V."/>
            <person name="Rudi K."/>
        </authorList>
    </citation>
    <scope>NUCLEOTIDE SEQUENCE [LARGE SCALE GENOMIC DNA]</scope>
    <source>
        <strain evidence="1 4">A-7-12</strain>
        <strain evidence="2 3">A-9-12</strain>
    </source>
</reference>
<accession>A0A242NHD4</accession>
<sequence length="323" mass="38986">MLTFLNKYLKFKVMLSYKISKEIIKIITFPIFIKPIRKQVKTYLKYKIFDLPYRRQKEFYEYILKYCKYTPEKNKSNFIQSDSLPIWQIWFQGETEAPEIVKLCFESIEKYNSNRQIIRLTENNYRNYIDLPDYVIDKYNNGIITPVHFSDIIRVCLLAKYGGTWIDATVLLTNEINPQILKSNFFGFRITQESSWFDCHSFLTSASWFMHAQPNNNIICSVRNALFEYWKNENKIIDYFLIYFIFTGLINKYSHLAEEWKLAFNLIEEPTHRIQSSFNKDFSLYELNEIKQQSSIHKLTYRYKNKIEGSFLDILLKDKELFY</sequence>
<dbReference type="SUPFAM" id="SSF53448">
    <property type="entry name" value="Nucleotide-diphospho-sugar transferases"/>
    <property type="match status" value="1"/>
</dbReference>
<dbReference type="Pfam" id="PF05704">
    <property type="entry name" value="Caps_synth"/>
    <property type="match status" value="1"/>
</dbReference>
<gene>
    <name evidence="2" type="ORF">B6C91_12140</name>
    <name evidence="1" type="ORF">B6D08_07760</name>
</gene>
<proteinExistence type="predicted"/>
<dbReference type="EMBL" id="NART01000081">
    <property type="protein sequence ID" value="OTQ08501.1"/>
    <property type="molecule type" value="Genomic_DNA"/>
</dbReference>
<dbReference type="Proteomes" id="UP000194800">
    <property type="component" value="Unassembled WGS sequence"/>
</dbReference>
<dbReference type="EMBL" id="NARP01000017">
    <property type="protein sequence ID" value="OTP99419.1"/>
    <property type="molecule type" value="Genomic_DNA"/>
</dbReference>
<dbReference type="InterPro" id="IPR008441">
    <property type="entry name" value="AfumC-like_glycosyl_Trfase"/>
</dbReference>
<organism evidence="1 4">
    <name type="scientific">Gilliamella apicola</name>
    <dbReference type="NCBI Taxonomy" id="1196095"/>
    <lineage>
        <taxon>Bacteria</taxon>
        <taxon>Pseudomonadati</taxon>
        <taxon>Pseudomonadota</taxon>
        <taxon>Gammaproteobacteria</taxon>
        <taxon>Orbales</taxon>
        <taxon>Orbaceae</taxon>
        <taxon>Gilliamella</taxon>
    </lineage>
</organism>
<evidence type="ECO:0000313" key="2">
    <source>
        <dbReference type="EMBL" id="OTQ08501.1"/>
    </source>
</evidence>
<evidence type="ECO:0000313" key="1">
    <source>
        <dbReference type="EMBL" id="OTP99419.1"/>
    </source>
</evidence>
<protein>
    <recommendedName>
        <fullName evidence="5">Capsular biosynthesis protein</fullName>
    </recommendedName>
</protein>
<name>A0A242NHD4_9GAMM</name>
<evidence type="ECO:0000313" key="3">
    <source>
        <dbReference type="Proteomes" id="UP000194800"/>
    </source>
</evidence>
<dbReference type="GO" id="GO:0016757">
    <property type="term" value="F:glycosyltransferase activity"/>
    <property type="evidence" value="ECO:0007669"/>
    <property type="project" value="InterPro"/>
</dbReference>
<comment type="caution">
    <text evidence="1">The sequence shown here is derived from an EMBL/GenBank/DDBJ whole genome shotgun (WGS) entry which is preliminary data.</text>
</comment>
<keyword evidence="3" id="KW-1185">Reference proteome</keyword>
<dbReference type="AlphaFoldDB" id="A0A242NHD4"/>
<dbReference type="RefSeq" id="WP_086301018.1">
    <property type="nucleotide sequence ID" value="NZ_CAMLEZ010000006.1"/>
</dbReference>
<evidence type="ECO:0008006" key="5">
    <source>
        <dbReference type="Google" id="ProtNLM"/>
    </source>
</evidence>